<feature type="short sequence motif" description="HXTX 1" evidence="2">
    <location>
        <begin position="41"/>
        <end position="44"/>
    </location>
</feature>
<dbReference type="NCBIfam" id="TIGR02258">
    <property type="entry name" value="2_5_ligase"/>
    <property type="match status" value="1"/>
</dbReference>
<proteinExistence type="inferred from homology"/>
<dbReference type="InterPro" id="IPR009097">
    <property type="entry name" value="Cyclic_Pdiesterase"/>
</dbReference>
<comment type="similarity">
    <text evidence="2">Belongs to the 2H phosphoesterase superfamily. ThpR family.</text>
</comment>
<dbReference type="OrthoDB" id="9789350at2"/>
<dbReference type="GO" id="GO:0004113">
    <property type="term" value="F:2',3'-cyclic-nucleotide 3'-phosphodiesterase activity"/>
    <property type="evidence" value="ECO:0007669"/>
    <property type="project" value="InterPro"/>
</dbReference>
<dbReference type="EMBL" id="FNIL01000007">
    <property type="protein sequence ID" value="SDO13275.1"/>
    <property type="molecule type" value="Genomic_DNA"/>
</dbReference>
<protein>
    <recommendedName>
        <fullName evidence="2">RNA 2',3'-cyclic phosphodiesterase</fullName>
        <shortName evidence="2">RNA 2',3'-CPDase</shortName>
        <ecNumber evidence="2">3.1.4.58</ecNumber>
    </recommendedName>
</protein>
<dbReference type="PANTHER" id="PTHR35561">
    <property type="entry name" value="RNA 2',3'-CYCLIC PHOSPHODIESTERASE"/>
    <property type="match status" value="1"/>
</dbReference>
<dbReference type="PANTHER" id="PTHR35561:SF1">
    <property type="entry name" value="RNA 2',3'-CYCLIC PHOSPHODIESTERASE"/>
    <property type="match status" value="1"/>
</dbReference>
<dbReference type="STRING" id="745820.SAMN04488053_107149"/>
<feature type="active site" description="Proton donor" evidence="2">
    <location>
        <position position="41"/>
    </location>
</feature>
<dbReference type="Pfam" id="PF13563">
    <property type="entry name" value="2_5_RNA_ligase2"/>
    <property type="match status" value="1"/>
</dbReference>
<dbReference type="GO" id="GO:0016874">
    <property type="term" value="F:ligase activity"/>
    <property type="evidence" value="ECO:0007669"/>
    <property type="project" value="UniProtKB-KW"/>
</dbReference>
<reference evidence="4" key="1">
    <citation type="submission" date="2016-10" db="EMBL/GenBank/DDBJ databases">
        <authorList>
            <person name="Varghese N."/>
            <person name="Submissions S."/>
        </authorList>
    </citation>
    <scope>NUCLEOTIDE SEQUENCE [LARGE SCALE GENOMIC DNA]</scope>
    <source>
        <strain evidence="4">CGMCC 1.10369</strain>
    </source>
</reference>
<evidence type="ECO:0000313" key="3">
    <source>
        <dbReference type="EMBL" id="SDO13275.1"/>
    </source>
</evidence>
<dbReference type="EC" id="3.1.4.58" evidence="2"/>
<keyword evidence="3" id="KW-0436">Ligase</keyword>
<dbReference type="HAMAP" id="MF_01940">
    <property type="entry name" value="RNA_CPDase"/>
    <property type="match status" value="1"/>
</dbReference>
<comment type="function">
    <text evidence="2">Hydrolyzes RNA 2',3'-cyclic phosphodiester to an RNA 2'-phosphomonoester.</text>
</comment>
<accession>A0A1H0H2E1</accession>
<comment type="catalytic activity">
    <reaction evidence="2">
        <text>a 3'-end 2',3'-cyclophospho-ribonucleotide-RNA + H2O = a 3'-end 2'-phospho-ribonucleotide-RNA + H(+)</text>
        <dbReference type="Rhea" id="RHEA:11828"/>
        <dbReference type="Rhea" id="RHEA-COMP:10464"/>
        <dbReference type="Rhea" id="RHEA-COMP:17353"/>
        <dbReference type="ChEBI" id="CHEBI:15377"/>
        <dbReference type="ChEBI" id="CHEBI:15378"/>
        <dbReference type="ChEBI" id="CHEBI:83064"/>
        <dbReference type="ChEBI" id="CHEBI:173113"/>
        <dbReference type="EC" id="3.1.4.58"/>
    </reaction>
</comment>
<feature type="short sequence motif" description="HXTX 2" evidence="2">
    <location>
        <begin position="125"/>
        <end position="128"/>
    </location>
</feature>
<sequence length="186" mass="21757">MEHHFIGIKAGVQVKKEAVELQTGLDLKRYYKALPSEEDFHLTLLFLGGWEWGKKVQLWERLQHYRLPKFSLTFSSYAYFGNPDKPRVLFLQPEDNELLQQLYDIILEEALQLGYPAPKNGFRPHITIAKKFGNTNNFPYASYGTIEKIDQSVHEVNLFQVKPQDHPRYQTIRTLELTETFPGTKE</sequence>
<dbReference type="AlphaFoldDB" id="A0A1H0H2E1"/>
<name>A0A1H0H2E1_9BACI</name>
<dbReference type="Gene3D" id="3.90.1140.10">
    <property type="entry name" value="Cyclic phosphodiesterase"/>
    <property type="match status" value="1"/>
</dbReference>
<dbReference type="InterPro" id="IPR004175">
    <property type="entry name" value="RNA_CPDase"/>
</dbReference>
<evidence type="ECO:0000313" key="4">
    <source>
        <dbReference type="Proteomes" id="UP000198778"/>
    </source>
</evidence>
<keyword evidence="1 2" id="KW-0378">Hydrolase</keyword>
<organism evidence="3 4">
    <name type="scientific">Alkalicoccus daliensis</name>
    <dbReference type="NCBI Taxonomy" id="745820"/>
    <lineage>
        <taxon>Bacteria</taxon>
        <taxon>Bacillati</taxon>
        <taxon>Bacillota</taxon>
        <taxon>Bacilli</taxon>
        <taxon>Bacillales</taxon>
        <taxon>Bacillaceae</taxon>
        <taxon>Alkalicoccus</taxon>
    </lineage>
</organism>
<feature type="active site" description="Proton acceptor" evidence="2">
    <location>
        <position position="125"/>
    </location>
</feature>
<gene>
    <name evidence="3" type="ORF">SAMN04488053_107149</name>
</gene>
<dbReference type="RefSeq" id="WP_090843196.1">
    <property type="nucleotide sequence ID" value="NZ_FNIL01000007.1"/>
</dbReference>
<dbReference type="GO" id="GO:0008664">
    <property type="term" value="F:RNA 2',3'-cyclic 3'-phosphodiesterase activity"/>
    <property type="evidence" value="ECO:0007669"/>
    <property type="project" value="UniProtKB-EC"/>
</dbReference>
<evidence type="ECO:0000256" key="1">
    <source>
        <dbReference type="ARBA" id="ARBA00022801"/>
    </source>
</evidence>
<dbReference type="SUPFAM" id="SSF55144">
    <property type="entry name" value="LigT-like"/>
    <property type="match status" value="1"/>
</dbReference>
<evidence type="ECO:0000256" key="2">
    <source>
        <dbReference type="HAMAP-Rule" id="MF_01940"/>
    </source>
</evidence>
<keyword evidence="4" id="KW-1185">Reference proteome</keyword>
<dbReference type="Proteomes" id="UP000198778">
    <property type="component" value="Unassembled WGS sequence"/>
</dbReference>